<protein>
    <recommendedName>
        <fullName evidence="4">3'-phosphoadenosine 5'-phosphosulfate sulfotransferase (PAPS reductase)/FAD synthetase</fullName>
    </recommendedName>
</protein>
<feature type="compositionally biased region" description="Polar residues" evidence="1">
    <location>
        <begin position="1"/>
        <end position="11"/>
    </location>
</feature>
<sequence>MPSQHPTQAPTRSGRRATPRPSSIGSRTRSRVGTPLRQWREQLTGSRRPSMILSWGLGVDSTAILLRWIQEPASRDFALEDLVVVVAMTGDEWASTGRDCEDHVLPLLRAHGVRLVQAARSRLHTTIAGDGIVILDDSRSPERLHLDGDFRLSDELTLTATVPQVGGDRRCSLRAKGAVLDPVIDALTAGRGYRHAIGFEANELTRAFGNLHTGGKKKGDHVQGPANRSAVYPLIDWNWDRQRCIDFIAGVTGGIVWEKSACSYCPFSLANKEGRQRVLERIAADPAAGVDILMIEHRSLALNPAQGLLGRGSAIDLIRQADLGHVLTAFHDALDASDHVLVEVRRILRPAAKDPAKLGRADRSIRIIATGSRAQLQQRLHQKAARAGFPVSDHDGITRLWLRRRGATLPTREHFVTIAPAGLADKAKPDFDLWWRRLDAGQPLHDTA</sequence>
<feature type="region of interest" description="Disordered" evidence="1">
    <location>
        <begin position="1"/>
        <end position="36"/>
    </location>
</feature>
<reference evidence="2 3" key="1">
    <citation type="submission" date="2018-02" db="EMBL/GenBank/DDBJ databases">
        <title>Genomic Encyclopedia of Archaeal and Bacterial Type Strains, Phase II (KMG-II): from individual species to whole genera.</title>
        <authorList>
            <person name="Goeker M."/>
        </authorList>
    </citation>
    <scope>NUCLEOTIDE SEQUENCE [LARGE SCALE GENOMIC DNA]</scope>
    <source>
        <strain evidence="2 3">DSM 22857</strain>
    </source>
</reference>
<dbReference type="AlphaFoldDB" id="A0A2S6ICG5"/>
<evidence type="ECO:0000256" key="1">
    <source>
        <dbReference type="SAM" id="MobiDB-lite"/>
    </source>
</evidence>
<proteinExistence type="predicted"/>
<organism evidence="2 3">
    <name type="scientific">Kineococcus xinjiangensis</name>
    <dbReference type="NCBI Taxonomy" id="512762"/>
    <lineage>
        <taxon>Bacteria</taxon>
        <taxon>Bacillati</taxon>
        <taxon>Actinomycetota</taxon>
        <taxon>Actinomycetes</taxon>
        <taxon>Kineosporiales</taxon>
        <taxon>Kineosporiaceae</taxon>
        <taxon>Kineococcus</taxon>
    </lineage>
</organism>
<evidence type="ECO:0008006" key="4">
    <source>
        <dbReference type="Google" id="ProtNLM"/>
    </source>
</evidence>
<gene>
    <name evidence="2" type="ORF">CLV92_12010</name>
</gene>
<evidence type="ECO:0000313" key="2">
    <source>
        <dbReference type="EMBL" id="PPK91891.1"/>
    </source>
</evidence>
<evidence type="ECO:0000313" key="3">
    <source>
        <dbReference type="Proteomes" id="UP000239485"/>
    </source>
</evidence>
<dbReference type="Proteomes" id="UP000239485">
    <property type="component" value="Unassembled WGS sequence"/>
</dbReference>
<accession>A0A2S6ICG5</accession>
<keyword evidence="3" id="KW-1185">Reference proteome</keyword>
<name>A0A2S6ICG5_9ACTN</name>
<comment type="caution">
    <text evidence="2">The sequence shown here is derived from an EMBL/GenBank/DDBJ whole genome shotgun (WGS) entry which is preliminary data.</text>
</comment>
<dbReference type="EMBL" id="PTJD01000020">
    <property type="protein sequence ID" value="PPK91891.1"/>
    <property type="molecule type" value="Genomic_DNA"/>
</dbReference>